<sequence>MDHNLQEAQPGKIPVEKVALTIPQATQFSGLSRSYLYKIFGTGELARLKAGKRVLVMRVDLENYLQSIRSH</sequence>
<reference evidence="2 3" key="1">
    <citation type="submission" date="2018-05" db="EMBL/GenBank/DDBJ databases">
        <title>Genomic Encyclopedia of Type Strains, Phase IV (KMG-IV): sequencing the most valuable type-strain genomes for metagenomic binning, comparative biology and taxonomic classification.</title>
        <authorList>
            <person name="Goeker M."/>
        </authorList>
    </citation>
    <scope>NUCLEOTIDE SEQUENCE [LARGE SCALE GENOMIC DNA]</scope>
    <source>
        <strain evidence="2 3">DSM 16791</strain>
    </source>
</reference>
<dbReference type="EMBL" id="QGTR01000001">
    <property type="protein sequence ID" value="PWW03801.1"/>
    <property type="molecule type" value="Genomic_DNA"/>
</dbReference>
<dbReference type="AlphaFoldDB" id="A0A317PQP1"/>
<accession>A0A317PQP1</accession>
<dbReference type="Pfam" id="PF12728">
    <property type="entry name" value="HTH_17"/>
    <property type="match status" value="1"/>
</dbReference>
<dbReference type="Proteomes" id="UP000246352">
    <property type="component" value="Unassembled WGS sequence"/>
</dbReference>
<organism evidence="2 3">
    <name type="scientific">Hoeflea marina</name>
    <dbReference type="NCBI Taxonomy" id="274592"/>
    <lineage>
        <taxon>Bacteria</taxon>
        <taxon>Pseudomonadati</taxon>
        <taxon>Pseudomonadota</taxon>
        <taxon>Alphaproteobacteria</taxon>
        <taxon>Hyphomicrobiales</taxon>
        <taxon>Rhizobiaceae</taxon>
        <taxon>Hoeflea</taxon>
    </lineage>
</organism>
<evidence type="ECO:0000313" key="3">
    <source>
        <dbReference type="Proteomes" id="UP000246352"/>
    </source>
</evidence>
<feature type="domain" description="Helix-turn-helix" evidence="1">
    <location>
        <begin position="20"/>
        <end position="67"/>
    </location>
</feature>
<proteinExistence type="predicted"/>
<evidence type="ECO:0000259" key="1">
    <source>
        <dbReference type="Pfam" id="PF12728"/>
    </source>
</evidence>
<keyword evidence="3" id="KW-1185">Reference proteome</keyword>
<evidence type="ECO:0000313" key="2">
    <source>
        <dbReference type="EMBL" id="PWW03801.1"/>
    </source>
</evidence>
<dbReference type="InterPro" id="IPR041657">
    <property type="entry name" value="HTH_17"/>
</dbReference>
<name>A0A317PQP1_9HYPH</name>
<gene>
    <name evidence="2" type="ORF">DFR52_101489</name>
</gene>
<comment type="caution">
    <text evidence="2">The sequence shown here is derived from an EMBL/GenBank/DDBJ whole genome shotgun (WGS) entry which is preliminary data.</text>
</comment>
<protein>
    <submittedName>
        <fullName evidence="2">Helix-turn-helix protein</fullName>
    </submittedName>
</protein>